<gene>
    <name evidence="3" type="primary">env_0</name>
    <name evidence="3" type="ORF">g.13793</name>
</gene>
<dbReference type="EMBL" id="GBXI01006789">
    <property type="protein sequence ID" value="JAD07503.1"/>
    <property type="molecule type" value="Transcribed_RNA"/>
</dbReference>
<dbReference type="AlphaFoldDB" id="A0A0A1XA13"/>
<sequence length="448" mass="52258">MSYIKITFVTLLLNLIINIKAYTVSNLKNKKFIFTETDDAYLYEDTEFLYHLFNLTTIMEKYKQIEYRSIGRTQQDIINENRISNLIEQTISHSIQKRSINILGTIIKFINGIPDHDYLIEIKTHLNEIIENNNQQRVINSHFEQSISKVDPQSISTSLVISETLKELETLFETINSVKTGNYLSKSLNLNDIKQIIKNEKLDIPVLNVMEYSTINVIKVKDTYVIIYKYPLITQKCKLFKITSLSYLHGKYILDKYIAQCNINNYSRVKECKQSLNTFICKINKDNECISKLVLKEKANCKTIEETNANITILDYGNIILDGKYEINNETISGVNLIQFNDTIKINGRKYTNIQDTIKQIIQHEGTITIDEVINSNEETKFTNIRKLHKLLIPFEDHPIQTFCYTITTFGIIILIIWTLLKLIKLRQVTQERKKLHELQKLTANFTL</sequence>
<protein>
    <submittedName>
        <fullName evidence="3">Retrovirus-related Env polyprotein from transposon gypsy</fullName>
    </submittedName>
</protein>
<keyword evidence="1" id="KW-1133">Transmembrane helix</keyword>
<dbReference type="Pfam" id="PF07253">
    <property type="entry name" value="Gypsy"/>
    <property type="match status" value="2"/>
</dbReference>
<keyword evidence="1" id="KW-0812">Transmembrane</keyword>
<name>A0A0A1XA13_ZEUCU</name>
<evidence type="ECO:0000256" key="1">
    <source>
        <dbReference type="SAM" id="Phobius"/>
    </source>
</evidence>
<feature type="signal peptide" evidence="2">
    <location>
        <begin position="1"/>
        <end position="21"/>
    </location>
</feature>
<evidence type="ECO:0000256" key="2">
    <source>
        <dbReference type="SAM" id="SignalP"/>
    </source>
</evidence>
<evidence type="ECO:0000313" key="3">
    <source>
        <dbReference type="EMBL" id="JAD07503.1"/>
    </source>
</evidence>
<reference evidence="3" key="2">
    <citation type="journal article" date="2015" name="Gigascience">
        <title>Reconstructing a comprehensive transcriptome assembly of a white-pupal translocated strain of the pest fruit fly Bactrocera cucurbitae.</title>
        <authorList>
            <person name="Sim S.B."/>
            <person name="Calla B."/>
            <person name="Hall B."/>
            <person name="DeRego T."/>
            <person name="Geib S.M."/>
        </authorList>
    </citation>
    <scope>NUCLEOTIDE SEQUENCE</scope>
</reference>
<feature type="transmembrane region" description="Helical" evidence="1">
    <location>
        <begin position="405"/>
        <end position="424"/>
    </location>
</feature>
<feature type="chain" id="PRO_5001983317" evidence="2">
    <location>
        <begin position="22"/>
        <end position="448"/>
    </location>
</feature>
<reference evidence="3" key="1">
    <citation type="submission" date="2014-11" db="EMBL/GenBank/DDBJ databases">
        <authorList>
            <person name="Geib S."/>
        </authorList>
    </citation>
    <scope>NUCLEOTIDE SEQUENCE</scope>
</reference>
<dbReference type="InterPro" id="IPR009882">
    <property type="entry name" value="Gypsy"/>
</dbReference>
<organism evidence="3">
    <name type="scientific">Zeugodacus cucurbitae</name>
    <name type="common">Melon fruit fly</name>
    <name type="synonym">Bactrocera cucurbitae</name>
    <dbReference type="NCBI Taxonomy" id="28588"/>
    <lineage>
        <taxon>Eukaryota</taxon>
        <taxon>Metazoa</taxon>
        <taxon>Ecdysozoa</taxon>
        <taxon>Arthropoda</taxon>
        <taxon>Hexapoda</taxon>
        <taxon>Insecta</taxon>
        <taxon>Pterygota</taxon>
        <taxon>Neoptera</taxon>
        <taxon>Endopterygota</taxon>
        <taxon>Diptera</taxon>
        <taxon>Brachycera</taxon>
        <taxon>Muscomorpha</taxon>
        <taxon>Tephritoidea</taxon>
        <taxon>Tephritidae</taxon>
        <taxon>Zeugodacus</taxon>
        <taxon>Zeugodacus</taxon>
    </lineage>
</organism>
<keyword evidence="1" id="KW-0472">Membrane</keyword>
<accession>A0A0A1XA13</accession>
<proteinExistence type="predicted"/>
<keyword evidence="2" id="KW-0732">Signal</keyword>